<reference evidence="1 2" key="1">
    <citation type="submission" date="2016-11" db="EMBL/GenBank/DDBJ databases">
        <title>Interaction between Lactobacillus species and yeast in water kefir.</title>
        <authorList>
            <person name="Behr J."/>
            <person name="Xu D."/>
            <person name="Vogel R.F."/>
        </authorList>
    </citation>
    <scope>NUCLEOTIDE SEQUENCE [LARGE SCALE GENOMIC DNA]</scope>
    <source>
        <strain evidence="1 2">TMW 1.1822</strain>
    </source>
</reference>
<sequence>MHLIDVSGSYSRKIKHELESSINHFIKIYTLGNTRVVFKKNATTSEIVISNKVRGITEEEISFVLEKLTNRSINDVTITTGNRVVDISFKN</sequence>
<dbReference type="RefSeq" id="WP_141054178.1">
    <property type="nucleotide sequence ID" value="NZ_CP018176.1"/>
</dbReference>
<dbReference type="Pfam" id="PF08860">
    <property type="entry name" value="DUF1827"/>
    <property type="match status" value="1"/>
</dbReference>
<accession>A0A3Q8CT89</accession>
<gene>
    <name evidence="1" type="ORF">BSQ49_08765</name>
</gene>
<evidence type="ECO:0000313" key="2">
    <source>
        <dbReference type="Proteomes" id="UP000314960"/>
    </source>
</evidence>
<name>A0A3Q8CT89_9LACO</name>
<protein>
    <recommendedName>
        <fullName evidence="3">DUF1827 domain-containing protein</fullName>
    </recommendedName>
</protein>
<evidence type="ECO:0000313" key="1">
    <source>
        <dbReference type="EMBL" id="AUJ30259.1"/>
    </source>
</evidence>
<evidence type="ECO:0008006" key="3">
    <source>
        <dbReference type="Google" id="ProtNLM"/>
    </source>
</evidence>
<dbReference type="Gene3D" id="3.40.1720.10">
    <property type="entry name" value="Streptococcus thermophilus LMG 18311 protein like"/>
    <property type="match status" value="1"/>
</dbReference>
<dbReference type="InterPro" id="IPR038226">
    <property type="entry name" value="LMG18311-like_sf"/>
</dbReference>
<organism evidence="1 2">
    <name type="scientific">Liquorilactobacillus hordei</name>
    <dbReference type="NCBI Taxonomy" id="468911"/>
    <lineage>
        <taxon>Bacteria</taxon>
        <taxon>Bacillati</taxon>
        <taxon>Bacillota</taxon>
        <taxon>Bacilli</taxon>
        <taxon>Lactobacillales</taxon>
        <taxon>Lactobacillaceae</taxon>
        <taxon>Liquorilactobacillus</taxon>
    </lineage>
</organism>
<proteinExistence type="predicted"/>
<dbReference type="Proteomes" id="UP000314960">
    <property type="component" value="Chromosome"/>
</dbReference>
<dbReference type="EMBL" id="CP018176">
    <property type="protein sequence ID" value="AUJ30259.1"/>
    <property type="molecule type" value="Genomic_DNA"/>
</dbReference>
<dbReference type="InterPro" id="IPR014959">
    <property type="entry name" value="DUF1827"/>
</dbReference>
<dbReference type="KEGG" id="lhw:BSQ49_08765"/>
<dbReference type="AlphaFoldDB" id="A0A3Q8CT89"/>